<dbReference type="Pfam" id="PF00933">
    <property type="entry name" value="Glyco_hydro_3"/>
    <property type="match status" value="1"/>
</dbReference>
<dbReference type="PRINTS" id="PR00133">
    <property type="entry name" value="GLHYDRLASE3"/>
</dbReference>
<dbReference type="GO" id="GO:0009251">
    <property type="term" value="P:glucan catabolic process"/>
    <property type="evidence" value="ECO:0007669"/>
    <property type="project" value="TreeGrafter"/>
</dbReference>
<protein>
    <recommendedName>
        <fullName evidence="3">beta-glucosidase</fullName>
        <ecNumber evidence="3">3.2.1.21</ecNumber>
    </recommendedName>
</protein>
<evidence type="ECO:0000256" key="2">
    <source>
        <dbReference type="ARBA" id="ARBA00005336"/>
    </source>
</evidence>
<keyword evidence="9" id="KW-1185">Reference proteome</keyword>
<keyword evidence="4" id="KW-0732">Signal</keyword>
<dbReference type="Proteomes" id="UP000516117">
    <property type="component" value="Chromosome"/>
</dbReference>
<dbReference type="AlphaFoldDB" id="A0A7H0H4H3"/>
<dbReference type="InterPro" id="IPR017853">
    <property type="entry name" value="GH"/>
</dbReference>
<evidence type="ECO:0000256" key="4">
    <source>
        <dbReference type="ARBA" id="ARBA00022729"/>
    </source>
</evidence>
<dbReference type="InterPro" id="IPR036881">
    <property type="entry name" value="Glyco_hydro_3_C_sf"/>
</dbReference>
<dbReference type="InterPro" id="IPR036962">
    <property type="entry name" value="Glyco_hydro_3_N_sf"/>
</dbReference>
<dbReference type="KEGG" id="tdf:H9L22_14725"/>
<dbReference type="PANTHER" id="PTHR30620">
    <property type="entry name" value="PERIPLASMIC BETA-GLUCOSIDASE-RELATED"/>
    <property type="match status" value="1"/>
</dbReference>
<evidence type="ECO:0000256" key="1">
    <source>
        <dbReference type="ARBA" id="ARBA00000448"/>
    </source>
</evidence>
<accession>A0A7H0H4H3</accession>
<dbReference type="RefSeq" id="WP_187720569.1">
    <property type="nucleotide sequence ID" value="NZ_BAABBL010000009.1"/>
</dbReference>
<evidence type="ECO:0000259" key="7">
    <source>
        <dbReference type="Pfam" id="PF00933"/>
    </source>
</evidence>
<comment type="catalytic activity">
    <reaction evidence="1">
        <text>Hydrolysis of terminal, non-reducing beta-D-glucosyl residues with release of beta-D-glucose.</text>
        <dbReference type="EC" id="3.2.1.21"/>
    </reaction>
</comment>
<keyword evidence="5 8" id="KW-0378">Hydrolase</keyword>
<feature type="domain" description="Glycoside hydrolase family 3 N-terminal" evidence="7">
    <location>
        <begin position="89"/>
        <end position="399"/>
    </location>
</feature>
<dbReference type="InterPro" id="IPR051915">
    <property type="entry name" value="Cellulose_Degrad_GH3"/>
</dbReference>
<dbReference type="Gene3D" id="3.40.50.1700">
    <property type="entry name" value="Glycoside hydrolase family 3 C-terminal domain"/>
    <property type="match status" value="1"/>
</dbReference>
<gene>
    <name evidence="8" type="ORF">H9L22_14725</name>
</gene>
<keyword evidence="6" id="KW-0326">Glycosidase</keyword>
<dbReference type="Gene3D" id="3.20.20.300">
    <property type="entry name" value="Glycoside hydrolase, family 3, N-terminal domain"/>
    <property type="match status" value="1"/>
</dbReference>
<evidence type="ECO:0000313" key="9">
    <source>
        <dbReference type="Proteomes" id="UP000516117"/>
    </source>
</evidence>
<dbReference type="EC" id="3.2.1.21" evidence="3"/>
<dbReference type="GO" id="GO:0008422">
    <property type="term" value="F:beta-glucosidase activity"/>
    <property type="evidence" value="ECO:0007669"/>
    <property type="project" value="UniProtKB-EC"/>
</dbReference>
<evidence type="ECO:0000256" key="6">
    <source>
        <dbReference type="ARBA" id="ARBA00023295"/>
    </source>
</evidence>
<proteinExistence type="inferred from homology"/>
<organism evidence="8 9">
    <name type="scientific">Tessaracoccus defluvii</name>
    <dbReference type="NCBI Taxonomy" id="1285901"/>
    <lineage>
        <taxon>Bacteria</taxon>
        <taxon>Bacillati</taxon>
        <taxon>Actinomycetota</taxon>
        <taxon>Actinomycetes</taxon>
        <taxon>Propionibacteriales</taxon>
        <taxon>Propionibacteriaceae</taxon>
        <taxon>Tessaracoccus</taxon>
    </lineage>
</organism>
<evidence type="ECO:0000313" key="8">
    <source>
        <dbReference type="EMBL" id="QNP55439.1"/>
    </source>
</evidence>
<dbReference type="EMBL" id="CP060789">
    <property type="protein sequence ID" value="QNP55439.1"/>
    <property type="molecule type" value="Genomic_DNA"/>
</dbReference>
<comment type="similarity">
    <text evidence="2">Belongs to the glycosyl hydrolase 3 family.</text>
</comment>
<sequence>MAPVIAVSDDGTLYRDLNRNGVMDPYEDPRLTPEERVEDLVGRLSLAEKVGLMFHTVIEMDQDGDLLERPGNISKSPTSHVVLSKLMNHFNVHGITDGATAARWVNRLQRLAEQTPHGIPITISSDPRHAFAENVGVGFSGGPFSQWPDSLGLAAIDDPATTEAFADIVRQEYVAVGIRAALHPQVDLATDPRWCRQLQTFGAEAGRSAAHTAAYLTGLQGPVPGAGSVACTTKHFPGGGPQKDGEEAHFPYGKQLVYPAGRFEEHLEPFRTAIAHGTAGIMPGYGIPVGLVLDGHPVEEVGIGFNRQLLQGLLRQAMGFDGVILTDWELINDNHVGDQVLPARAWGVEGLQPSERLLKLLSAGVDQVGGEECVETLLGLVTGGLVPESRLDESVRRILLVKFRLGLFDNPYVGEEAAATVPGCDAHREAGRVAQSRSVVVLENHEVRGRQALPLAPGARVYLEGVDPATPGLPGPVVATPEEADVAIVRIGAPFDPRDDLFLESFFHQGSLEFRPGLIHRLRTIAAAAPLIVDVALDRAAVLTPLSDIATALTVTFGVSDGSLIDALTGTVPPIGRLPVAIPVSMDAVRAVDSDAGLQPAACLYPIGTGLGTGVRTAP</sequence>
<name>A0A7H0H4H3_9ACTN</name>
<dbReference type="SUPFAM" id="SSF51445">
    <property type="entry name" value="(Trans)glycosidases"/>
    <property type="match status" value="1"/>
</dbReference>
<evidence type="ECO:0000256" key="5">
    <source>
        <dbReference type="ARBA" id="ARBA00022801"/>
    </source>
</evidence>
<dbReference type="SUPFAM" id="SSF52279">
    <property type="entry name" value="Beta-D-glucan exohydrolase, C-terminal domain"/>
    <property type="match status" value="1"/>
</dbReference>
<reference evidence="8 9" key="1">
    <citation type="submission" date="2020-08" db="EMBL/GenBank/DDBJ databases">
        <title>Genome sequence of Tessaracoccus defluvii JCM 17540T.</title>
        <authorList>
            <person name="Hyun D.-W."/>
            <person name="Bae J.-W."/>
        </authorList>
    </citation>
    <scope>NUCLEOTIDE SEQUENCE [LARGE SCALE GENOMIC DNA]</scope>
    <source>
        <strain evidence="8 9">JCM 17540</strain>
    </source>
</reference>
<evidence type="ECO:0000256" key="3">
    <source>
        <dbReference type="ARBA" id="ARBA00012744"/>
    </source>
</evidence>
<dbReference type="InterPro" id="IPR001764">
    <property type="entry name" value="Glyco_hydro_3_N"/>
</dbReference>
<dbReference type="PANTHER" id="PTHR30620:SF16">
    <property type="entry name" value="LYSOSOMAL BETA GLUCOSIDASE"/>
    <property type="match status" value="1"/>
</dbReference>